<accession>A0ABW9QZE7</accession>
<dbReference type="EMBL" id="WJHE01001550">
    <property type="protein sequence ID" value="MST35249.1"/>
    <property type="molecule type" value="Genomic_DNA"/>
</dbReference>
<keyword evidence="2" id="KW-1185">Reference proteome</keyword>
<evidence type="ECO:0000313" key="2">
    <source>
        <dbReference type="Proteomes" id="UP000437736"/>
    </source>
</evidence>
<dbReference type="Proteomes" id="UP000437736">
    <property type="component" value="Unassembled WGS sequence"/>
</dbReference>
<dbReference type="InterPro" id="IPR036928">
    <property type="entry name" value="AS_sf"/>
</dbReference>
<sequence>MRKDDSEPAGTEEPCDLPATELARLLRGRQLSAREAVTAHLARLERTNGLVNAVVTVTAEAALQAAARADDHLAAR</sequence>
<feature type="non-terminal residue" evidence="1">
    <location>
        <position position="76"/>
    </location>
</feature>
<proteinExistence type="predicted"/>
<dbReference type="Gene3D" id="3.90.1300.10">
    <property type="entry name" value="Amidase signature (AS) domain"/>
    <property type="match status" value="1"/>
</dbReference>
<comment type="caution">
    <text evidence="1">The sequence shown here is derived from an EMBL/GenBank/DDBJ whole genome shotgun (WGS) entry which is preliminary data.</text>
</comment>
<organism evidence="1 2">
    <name type="scientific">Acidiferrimicrobium australe</name>
    <dbReference type="NCBI Taxonomy" id="2664430"/>
    <lineage>
        <taxon>Bacteria</taxon>
        <taxon>Bacillati</taxon>
        <taxon>Actinomycetota</taxon>
        <taxon>Acidimicrobiia</taxon>
        <taxon>Acidimicrobiales</taxon>
        <taxon>Acidimicrobiaceae</taxon>
        <taxon>Acidiferrimicrobium</taxon>
    </lineage>
</organism>
<evidence type="ECO:0000313" key="1">
    <source>
        <dbReference type="EMBL" id="MST35249.1"/>
    </source>
</evidence>
<gene>
    <name evidence="1" type="ORF">GHK86_21270</name>
</gene>
<name>A0ABW9QZE7_9ACTN</name>
<evidence type="ECO:0008006" key="3">
    <source>
        <dbReference type="Google" id="ProtNLM"/>
    </source>
</evidence>
<reference evidence="1 2" key="1">
    <citation type="submission" date="2019-11" db="EMBL/GenBank/DDBJ databases">
        <title>Acidiferrimicrobium australis gen. nov., sp. nov., an acidophilic and obligately heterotrophic, member of the Actinobacteria that catalyses dissimilatory oxido- reduction of iron isolated from metal-rich acidic water in Chile.</title>
        <authorList>
            <person name="Gonzalez D."/>
            <person name="Huber K."/>
            <person name="Hedrich S."/>
            <person name="Rojas-Villalobos C."/>
            <person name="Quatrini R."/>
            <person name="Dinamarca M.A."/>
            <person name="Schwarz A."/>
            <person name="Canales C."/>
            <person name="Nancucheo I."/>
        </authorList>
    </citation>
    <scope>NUCLEOTIDE SEQUENCE [LARGE SCALE GENOMIC DNA]</scope>
    <source>
        <strain evidence="1 2">USS-CCA1</strain>
    </source>
</reference>
<protein>
    <recommendedName>
        <fullName evidence="3">Amidase</fullName>
    </recommendedName>
</protein>
<dbReference type="SUPFAM" id="SSF75304">
    <property type="entry name" value="Amidase signature (AS) enzymes"/>
    <property type="match status" value="1"/>
</dbReference>